<keyword evidence="3" id="KW-1185">Reference proteome</keyword>
<dbReference type="AlphaFoldDB" id="A0A563E2I7"/>
<name>A0A563E2I7_9MICO</name>
<proteinExistence type="predicted"/>
<organism evidence="2 3">
    <name type="scientific">Leekyejoonella antrihumi</name>
    <dbReference type="NCBI Taxonomy" id="1660198"/>
    <lineage>
        <taxon>Bacteria</taxon>
        <taxon>Bacillati</taxon>
        <taxon>Actinomycetota</taxon>
        <taxon>Actinomycetes</taxon>
        <taxon>Micrococcales</taxon>
        <taxon>Dermacoccaceae</taxon>
        <taxon>Leekyejoonella</taxon>
    </lineage>
</organism>
<dbReference type="EMBL" id="VCQV01000011">
    <property type="protein sequence ID" value="TWP36509.1"/>
    <property type="molecule type" value="Genomic_DNA"/>
</dbReference>
<protein>
    <submittedName>
        <fullName evidence="2">Uncharacterized protein</fullName>
    </submittedName>
</protein>
<evidence type="ECO:0000313" key="3">
    <source>
        <dbReference type="Proteomes" id="UP000320244"/>
    </source>
</evidence>
<keyword evidence="1" id="KW-0812">Transmembrane</keyword>
<feature type="transmembrane region" description="Helical" evidence="1">
    <location>
        <begin position="12"/>
        <end position="37"/>
    </location>
</feature>
<evidence type="ECO:0000313" key="2">
    <source>
        <dbReference type="EMBL" id="TWP36509.1"/>
    </source>
</evidence>
<accession>A0A563E2I7</accession>
<sequence>MVYDDDRDLGPGAWDLIGLGGVLVTSLAIGLAVGLVADSHAETSPTFTMLFPAMGMALARWAS</sequence>
<dbReference type="Proteomes" id="UP000320244">
    <property type="component" value="Unassembled WGS sequence"/>
</dbReference>
<evidence type="ECO:0000256" key="1">
    <source>
        <dbReference type="SAM" id="Phobius"/>
    </source>
</evidence>
<comment type="caution">
    <text evidence="2">The sequence shown here is derived from an EMBL/GenBank/DDBJ whole genome shotgun (WGS) entry which is preliminary data.</text>
</comment>
<gene>
    <name evidence="2" type="ORF">FGL98_09855</name>
</gene>
<dbReference type="InterPro" id="IPR032820">
    <property type="entry name" value="ATPase_put"/>
</dbReference>
<reference evidence="2 3" key="2">
    <citation type="submission" date="2019-08" db="EMBL/GenBank/DDBJ databases">
        <title>Jejuicoccus antrihumi gen. nov., sp. nov., a new member of the family Dermacoccaceae isolated from a cave.</title>
        <authorList>
            <person name="Schumann P."/>
            <person name="Kim I.S."/>
        </authorList>
    </citation>
    <scope>NUCLEOTIDE SEQUENCE [LARGE SCALE GENOMIC DNA]</scope>
    <source>
        <strain evidence="2 3">C5-26</strain>
    </source>
</reference>
<dbReference type="RefSeq" id="WP_146316592.1">
    <property type="nucleotide sequence ID" value="NZ_VCQV01000011.1"/>
</dbReference>
<keyword evidence="1" id="KW-1133">Transmembrane helix</keyword>
<dbReference type="Pfam" id="PF09527">
    <property type="entry name" value="ATPase_gene1"/>
    <property type="match status" value="1"/>
</dbReference>
<reference evidence="2 3" key="1">
    <citation type="submission" date="2019-05" db="EMBL/GenBank/DDBJ databases">
        <authorList>
            <person name="Lee S.D."/>
        </authorList>
    </citation>
    <scope>NUCLEOTIDE SEQUENCE [LARGE SCALE GENOMIC DNA]</scope>
    <source>
        <strain evidence="2 3">C5-26</strain>
    </source>
</reference>
<dbReference type="OrthoDB" id="9803631at2"/>
<keyword evidence="1" id="KW-0472">Membrane</keyword>